<protein>
    <recommendedName>
        <fullName evidence="2">Lipocalin/cytosolic fatty-acid binding domain-containing protein</fullName>
    </recommendedName>
</protein>
<comment type="similarity">
    <text evidence="1">Belongs to the calycin superfamily. Fatty-acid binding protein (FABP) family.</text>
</comment>
<dbReference type="Pfam" id="PF00061">
    <property type="entry name" value="Lipocalin"/>
    <property type="match status" value="1"/>
</dbReference>
<dbReference type="Gene3D" id="2.40.128.20">
    <property type="match status" value="1"/>
</dbReference>
<dbReference type="KEGG" id="bmor:101744035"/>
<dbReference type="Proteomes" id="UP000005204">
    <property type="component" value="Unassembled WGS sequence"/>
</dbReference>
<reference evidence="3" key="2">
    <citation type="submission" date="2022-06" db="UniProtKB">
        <authorList>
            <consortium name="EnsemblMetazoa"/>
        </authorList>
    </citation>
    <scope>IDENTIFICATION</scope>
    <source>
        <strain evidence="3">p50T (Dazao)</strain>
    </source>
</reference>
<dbReference type="PANTHER" id="PTHR11955">
    <property type="entry name" value="FATTY ACID BINDING PROTEIN"/>
    <property type="match status" value="1"/>
</dbReference>
<dbReference type="InterPro" id="IPR012674">
    <property type="entry name" value="Calycin"/>
</dbReference>
<evidence type="ECO:0000313" key="4">
    <source>
        <dbReference type="Proteomes" id="UP000005204"/>
    </source>
</evidence>
<dbReference type="GeneID" id="101744035"/>
<evidence type="ECO:0000313" key="3">
    <source>
        <dbReference type="EnsemblMetazoa" id="XP_004928855.1"/>
    </source>
</evidence>
<dbReference type="InterPro" id="IPR031259">
    <property type="entry name" value="ILBP"/>
</dbReference>
<dbReference type="AlphaFoldDB" id="A0A8R2AS18"/>
<dbReference type="RefSeq" id="XP_004928855.1">
    <property type="nucleotide sequence ID" value="XM_004928798.5"/>
</dbReference>
<dbReference type="SUPFAM" id="SSF50814">
    <property type="entry name" value="Lipocalins"/>
    <property type="match status" value="1"/>
</dbReference>
<dbReference type="GO" id="GO:0008289">
    <property type="term" value="F:lipid binding"/>
    <property type="evidence" value="ECO:0007669"/>
    <property type="project" value="InterPro"/>
</dbReference>
<evidence type="ECO:0000259" key="2">
    <source>
        <dbReference type="Pfam" id="PF00061"/>
    </source>
</evidence>
<proteinExistence type="inferred from homology"/>
<dbReference type="InterPro" id="IPR000566">
    <property type="entry name" value="Lipocln_cytosolic_FA-bd_dom"/>
</dbReference>
<dbReference type="OrthoDB" id="354351at2759"/>
<organism evidence="3 4">
    <name type="scientific">Bombyx mori</name>
    <name type="common">Silk moth</name>
    <dbReference type="NCBI Taxonomy" id="7091"/>
    <lineage>
        <taxon>Eukaryota</taxon>
        <taxon>Metazoa</taxon>
        <taxon>Ecdysozoa</taxon>
        <taxon>Arthropoda</taxon>
        <taxon>Hexapoda</taxon>
        <taxon>Insecta</taxon>
        <taxon>Pterygota</taxon>
        <taxon>Neoptera</taxon>
        <taxon>Endopterygota</taxon>
        <taxon>Lepidoptera</taxon>
        <taxon>Glossata</taxon>
        <taxon>Ditrysia</taxon>
        <taxon>Bombycoidea</taxon>
        <taxon>Bombycidae</taxon>
        <taxon>Bombycinae</taxon>
        <taxon>Bombyx</taxon>
    </lineage>
</organism>
<dbReference type="EnsemblMetazoa" id="XM_004928798.4">
    <property type="protein sequence ID" value="XP_004928855.1"/>
    <property type="gene ID" value="LOC101744035"/>
</dbReference>
<name>A0A8R2AS18_BOMMO</name>
<feature type="domain" description="Lipocalin/cytosolic fatty-acid binding" evidence="2">
    <location>
        <begin position="8"/>
        <end position="117"/>
    </location>
</feature>
<evidence type="ECO:0000256" key="1">
    <source>
        <dbReference type="ARBA" id="ARBA00008390"/>
    </source>
</evidence>
<reference evidence="4" key="1">
    <citation type="journal article" date="2008" name="Insect Biochem. Mol. Biol.">
        <title>The genome of a lepidopteran model insect, the silkworm Bombyx mori.</title>
        <authorList>
            <consortium name="International Silkworm Genome Consortium"/>
        </authorList>
    </citation>
    <scope>NUCLEOTIDE SEQUENCE [LARGE SCALE GENOMIC DNA]</scope>
    <source>
        <strain evidence="4">p50T</strain>
    </source>
</reference>
<sequence length="132" mass="15324">MAYLGKQYKYVRSENFEEFVNSCGLSEEQAKGYINFKPCQKLMKDGDRYVYTTTSDQWNRELVFKSGVEFDERIGDFDSKTVITVDGNVMTQVQKFDDGKVITFKREFNGNDLVVTITNSSWDGVAKRFYKV</sequence>
<accession>A0A8R2AS18</accession>
<keyword evidence="4" id="KW-1185">Reference proteome</keyword>